<dbReference type="AlphaFoldDB" id="A0A7I8LAJ5"/>
<dbReference type="EMBL" id="LR746275">
    <property type="protein sequence ID" value="CAA7406275.1"/>
    <property type="molecule type" value="Genomic_DNA"/>
</dbReference>
<dbReference type="OrthoDB" id="1932291at2759"/>
<dbReference type="InterPro" id="IPR029688">
    <property type="entry name" value="ICR"/>
</dbReference>
<evidence type="ECO:0000313" key="5">
    <source>
        <dbReference type="EMBL" id="CAA7406275.1"/>
    </source>
</evidence>
<feature type="compositionally biased region" description="Basic and acidic residues" evidence="4">
    <location>
        <begin position="55"/>
        <end position="76"/>
    </location>
</feature>
<sequence length="463" mass="52009">MQNSKTRSGSSDMPQKTSPITPRSTRQAKVAGSESGSAASMNSLVRTPTEGSPKLVERRSPRSPASEKKRTSRVSDLESQLVQAQLDLKKTKDLLSSAESCKRRALQEAEEAKKQCLAMASKLDETKREMLELSVSEDERIQELRKLSQERDRAWQSELEAVQRQSSVDSAALASAMNEIQKLKLQMEMVVSNESAQVKQAELAHSELHSLKEDMVETVSLMETLRAEQEDWERMEAKYRGTIETLSAELEALRRSRADSVVETSCLASEVERLKSALEAAEMMFLEGQVQSTAELWSSRELAERVRADSEEKETELTAALREKEAELRRVSELNGSGSEIEAQLQRISRENDLLRAEMRKEEEGGRRVAQPAHREMEDELRRLRIQSEQWRKAAEAAAAILSAGSHGKMMERTGSIDSGYPQLGSKLMSSPYDDDDVDEGSPKRKNTTVMRKLGGFWKKSQK</sequence>
<feature type="coiled-coil region" evidence="3">
    <location>
        <begin position="303"/>
        <end position="394"/>
    </location>
</feature>
<evidence type="ECO:0000256" key="1">
    <source>
        <dbReference type="ARBA" id="ARBA00009778"/>
    </source>
</evidence>
<organism evidence="5 6">
    <name type="scientific">Spirodela intermedia</name>
    <name type="common">Intermediate duckweed</name>
    <dbReference type="NCBI Taxonomy" id="51605"/>
    <lineage>
        <taxon>Eukaryota</taxon>
        <taxon>Viridiplantae</taxon>
        <taxon>Streptophyta</taxon>
        <taxon>Embryophyta</taxon>
        <taxon>Tracheophyta</taxon>
        <taxon>Spermatophyta</taxon>
        <taxon>Magnoliopsida</taxon>
        <taxon>Liliopsida</taxon>
        <taxon>Araceae</taxon>
        <taxon>Lemnoideae</taxon>
        <taxon>Spirodela</taxon>
    </lineage>
</organism>
<dbReference type="Proteomes" id="UP000663760">
    <property type="component" value="Chromosome 12"/>
</dbReference>
<accession>A0A7I8LAJ5</accession>
<proteinExistence type="inferred from homology"/>
<name>A0A7I8LAJ5_SPIIN</name>
<evidence type="ECO:0000256" key="3">
    <source>
        <dbReference type="SAM" id="Coils"/>
    </source>
</evidence>
<feature type="compositionally biased region" description="Polar residues" evidence="4">
    <location>
        <begin position="34"/>
        <end position="50"/>
    </location>
</feature>
<feature type="region of interest" description="Disordered" evidence="4">
    <location>
        <begin position="410"/>
        <end position="463"/>
    </location>
</feature>
<evidence type="ECO:0000313" key="6">
    <source>
        <dbReference type="Proteomes" id="UP000663760"/>
    </source>
</evidence>
<dbReference type="PANTHER" id="PTHR34224">
    <property type="entry name" value="INTERACTOR OF CONSTITUTIVE ACTIVE ROPS 2, CHLOROPLASTIC-RELATED"/>
    <property type="match status" value="1"/>
</dbReference>
<protein>
    <submittedName>
        <fullName evidence="5">Uncharacterized protein</fullName>
    </submittedName>
</protein>
<keyword evidence="2 3" id="KW-0175">Coiled coil</keyword>
<dbReference type="PANTHER" id="PTHR34224:SF4">
    <property type="entry name" value="INTERACTOR OF CONSTITUTIVE ACTIVE ROPS 2, CHLOROPLASTIC"/>
    <property type="match status" value="1"/>
</dbReference>
<evidence type="ECO:0000256" key="4">
    <source>
        <dbReference type="SAM" id="MobiDB-lite"/>
    </source>
</evidence>
<comment type="similarity">
    <text evidence="1">Belongs to the ICR family.</text>
</comment>
<keyword evidence="6" id="KW-1185">Reference proteome</keyword>
<gene>
    <name evidence="5" type="ORF">SI8410_12016953</name>
</gene>
<reference evidence="5" key="1">
    <citation type="submission" date="2020-02" db="EMBL/GenBank/DDBJ databases">
        <authorList>
            <person name="Scholz U."/>
            <person name="Mascher M."/>
            <person name="Fiebig A."/>
        </authorList>
    </citation>
    <scope>NUCLEOTIDE SEQUENCE</scope>
</reference>
<evidence type="ECO:0000256" key="2">
    <source>
        <dbReference type="ARBA" id="ARBA00023054"/>
    </source>
</evidence>
<feature type="compositionally biased region" description="Polar residues" evidence="4">
    <location>
        <begin position="1"/>
        <end position="27"/>
    </location>
</feature>
<feature type="region of interest" description="Disordered" evidence="4">
    <location>
        <begin position="1"/>
        <end position="80"/>
    </location>
</feature>